<evidence type="ECO:0000313" key="1">
    <source>
        <dbReference type="EMBL" id="MCL7035403.1"/>
    </source>
</evidence>
<proteinExistence type="predicted"/>
<dbReference type="Proteomes" id="UP001177140">
    <property type="component" value="Unassembled WGS sequence"/>
</dbReference>
<gene>
    <name evidence="1" type="ORF">MKW94_024165</name>
</gene>
<accession>A0AA41VBT8</accession>
<evidence type="ECO:0000313" key="2">
    <source>
        <dbReference type="Proteomes" id="UP001177140"/>
    </source>
</evidence>
<sequence>MYHMISLRVVNCMPSFFFLFYLSQDLFTLDDCRQKDTLSIADGMFRNKKATWKRGKYKTSNTHAQNLAGRPKALTEGEWTELVKHWDGAEHQIRGATLATRVAGLQTWGSAQQTAK</sequence>
<organism evidence="1 2">
    <name type="scientific">Papaver nudicaule</name>
    <name type="common">Iceland poppy</name>
    <dbReference type="NCBI Taxonomy" id="74823"/>
    <lineage>
        <taxon>Eukaryota</taxon>
        <taxon>Viridiplantae</taxon>
        <taxon>Streptophyta</taxon>
        <taxon>Embryophyta</taxon>
        <taxon>Tracheophyta</taxon>
        <taxon>Spermatophyta</taxon>
        <taxon>Magnoliopsida</taxon>
        <taxon>Ranunculales</taxon>
        <taxon>Papaveraceae</taxon>
        <taxon>Papaveroideae</taxon>
        <taxon>Papaver</taxon>
    </lineage>
</organism>
<dbReference type="AlphaFoldDB" id="A0AA41VBT8"/>
<name>A0AA41VBT8_PAPNU</name>
<dbReference type="EMBL" id="JAJJMA010156307">
    <property type="protein sequence ID" value="MCL7035403.1"/>
    <property type="molecule type" value="Genomic_DNA"/>
</dbReference>
<comment type="caution">
    <text evidence="1">The sequence shown here is derived from an EMBL/GenBank/DDBJ whole genome shotgun (WGS) entry which is preliminary data.</text>
</comment>
<reference evidence="1" key="1">
    <citation type="submission" date="2022-03" db="EMBL/GenBank/DDBJ databases">
        <title>A functionally conserved STORR gene fusion in Papaver species that diverged 16.8 million years ago.</title>
        <authorList>
            <person name="Catania T."/>
        </authorList>
    </citation>
    <scope>NUCLEOTIDE SEQUENCE</scope>
    <source>
        <strain evidence="1">S-191538</strain>
    </source>
</reference>
<protein>
    <submittedName>
        <fullName evidence="1">Uncharacterized protein</fullName>
    </submittedName>
</protein>
<keyword evidence="2" id="KW-1185">Reference proteome</keyword>